<gene>
    <name evidence="1" type="ORF">GLOIN_2v1493585</name>
</gene>
<proteinExistence type="predicted"/>
<sequence>MMKKLKSKLKKQMNIEEQIFCLLEIVNQFIHKLVILLNHSINLQKIFQKMILIV</sequence>
<accession>A0A2P4QYU8</accession>
<comment type="caution">
    <text evidence="1">The sequence shown here is derived from an EMBL/GenBank/DDBJ whole genome shotgun (WGS) entry which is preliminary data.</text>
</comment>
<protein>
    <submittedName>
        <fullName evidence="1">Uncharacterized protein</fullName>
    </submittedName>
</protein>
<name>A0A2P4QYU8_RHIID</name>
<evidence type="ECO:0000313" key="2">
    <source>
        <dbReference type="Proteomes" id="UP000018888"/>
    </source>
</evidence>
<reference evidence="1 2" key="1">
    <citation type="journal article" date="2013" name="Proc. Natl. Acad. Sci. U.S.A.">
        <title>Genome of an arbuscular mycorrhizal fungus provides insight into the oldest plant symbiosis.</title>
        <authorList>
            <person name="Tisserant E."/>
            <person name="Malbreil M."/>
            <person name="Kuo A."/>
            <person name="Kohler A."/>
            <person name="Symeonidi A."/>
            <person name="Balestrini R."/>
            <person name="Charron P."/>
            <person name="Duensing N."/>
            <person name="Frei Dit Frey N."/>
            <person name="Gianinazzi-Pearson V."/>
            <person name="Gilbert L.B."/>
            <person name="Handa Y."/>
            <person name="Herr J.R."/>
            <person name="Hijri M."/>
            <person name="Koul R."/>
            <person name="Kawaguchi M."/>
            <person name="Krajinski F."/>
            <person name="Lammers P.J."/>
            <person name="Masclaux F.G."/>
            <person name="Murat C."/>
            <person name="Morin E."/>
            <person name="Ndikumana S."/>
            <person name="Pagni M."/>
            <person name="Petitpierre D."/>
            <person name="Requena N."/>
            <person name="Rosikiewicz P."/>
            <person name="Riley R."/>
            <person name="Saito K."/>
            <person name="San Clemente H."/>
            <person name="Shapiro H."/>
            <person name="van Tuinen D."/>
            <person name="Becard G."/>
            <person name="Bonfante P."/>
            <person name="Paszkowski U."/>
            <person name="Shachar-Hill Y.Y."/>
            <person name="Tuskan G.A."/>
            <person name="Young P.W."/>
            <person name="Sanders I.R."/>
            <person name="Henrissat B."/>
            <person name="Rensing S.A."/>
            <person name="Grigoriev I.V."/>
            <person name="Corradi N."/>
            <person name="Roux C."/>
            <person name="Martin F."/>
        </authorList>
    </citation>
    <scope>NUCLEOTIDE SEQUENCE [LARGE SCALE GENOMIC DNA]</scope>
    <source>
        <strain evidence="1 2">DAOM 197198</strain>
    </source>
</reference>
<dbReference type="EMBL" id="AUPC02000003">
    <property type="protein sequence ID" value="POG82775.1"/>
    <property type="molecule type" value="Genomic_DNA"/>
</dbReference>
<dbReference type="AlphaFoldDB" id="A0A2P4QYU8"/>
<organism evidence="1 2">
    <name type="scientific">Rhizophagus irregularis (strain DAOM 181602 / DAOM 197198 / MUCL 43194)</name>
    <name type="common">Arbuscular mycorrhizal fungus</name>
    <name type="synonym">Glomus intraradices</name>
    <dbReference type="NCBI Taxonomy" id="747089"/>
    <lineage>
        <taxon>Eukaryota</taxon>
        <taxon>Fungi</taxon>
        <taxon>Fungi incertae sedis</taxon>
        <taxon>Mucoromycota</taxon>
        <taxon>Glomeromycotina</taxon>
        <taxon>Glomeromycetes</taxon>
        <taxon>Glomerales</taxon>
        <taxon>Glomeraceae</taxon>
        <taxon>Rhizophagus</taxon>
    </lineage>
</organism>
<evidence type="ECO:0000313" key="1">
    <source>
        <dbReference type="EMBL" id="POG82775.1"/>
    </source>
</evidence>
<dbReference type="Proteomes" id="UP000018888">
    <property type="component" value="Unassembled WGS sequence"/>
</dbReference>
<reference evidence="1 2" key="2">
    <citation type="journal article" date="2018" name="New Phytol.">
        <title>High intraspecific genome diversity in the model arbuscular mycorrhizal symbiont Rhizophagus irregularis.</title>
        <authorList>
            <person name="Chen E.C.H."/>
            <person name="Morin E."/>
            <person name="Beaudet D."/>
            <person name="Noel J."/>
            <person name="Yildirir G."/>
            <person name="Ndikumana S."/>
            <person name="Charron P."/>
            <person name="St-Onge C."/>
            <person name="Giorgi J."/>
            <person name="Kruger M."/>
            <person name="Marton T."/>
            <person name="Ropars J."/>
            <person name="Grigoriev I.V."/>
            <person name="Hainaut M."/>
            <person name="Henrissat B."/>
            <person name="Roux C."/>
            <person name="Martin F."/>
            <person name="Corradi N."/>
        </authorList>
    </citation>
    <scope>NUCLEOTIDE SEQUENCE [LARGE SCALE GENOMIC DNA]</scope>
    <source>
        <strain evidence="1 2">DAOM 197198</strain>
    </source>
</reference>
<keyword evidence="2" id="KW-1185">Reference proteome</keyword>